<proteinExistence type="predicted"/>
<comment type="caution">
    <text evidence="3">The sequence shown here is derived from an EMBL/GenBank/DDBJ whole genome shotgun (WGS) entry which is preliminary data.</text>
</comment>
<keyword evidence="1" id="KW-0175">Coiled coil</keyword>
<name>A0AAD1X9X4_EUPCR</name>
<gene>
    <name evidence="3" type="ORF">ECRASSUSDP1_LOCUS4451</name>
</gene>
<evidence type="ECO:0000256" key="1">
    <source>
        <dbReference type="SAM" id="Coils"/>
    </source>
</evidence>
<protein>
    <submittedName>
        <fullName evidence="3">Uncharacterized protein</fullName>
    </submittedName>
</protein>
<reference evidence="3" key="1">
    <citation type="submission" date="2023-07" db="EMBL/GenBank/DDBJ databases">
        <authorList>
            <consortium name="AG Swart"/>
            <person name="Singh M."/>
            <person name="Singh A."/>
            <person name="Seah K."/>
            <person name="Emmerich C."/>
        </authorList>
    </citation>
    <scope>NUCLEOTIDE SEQUENCE</scope>
    <source>
        <strain evidence="3">DP1</strain>
    </source>
</reference>
<keyword evidence="4" id="KW-1185">Reference proteome</keyword>
<feature type="region of interest" description="Disordered" evidence="2">
    <location>
        <begin position="43"/>
        <end position="86"/>
    </location>
</feature>
<dbReference type="EMBL" id="CAMPGE010004271">
    <property type="protein sequence ID" value="CAI2363121.1"/>
    <property type="molecule type" value="Genomic_DNA"/>
</dbReference>
<feature type="coiled-coil region" evidence="1">
    <location>
        <begin position="103"/>
        <end position="169"/>
    </location>
</feature>
<accession>A0AAD1X9X4</accession>
<dbReference type="Proteomes" id="UP001295684">
    <property type="component" value="Unassembled WGS sequence"/>
</dbReference>
<dbReference type="AlphaFoldDB" id="A0AAD1X9X4"/>
<evidence type="ECO:0000313" key="4">
    <source>
        <dbReference type="Proteomes" id="UP001295684"/>
    </source>
</evidence>
<feature type="region of interest" description="Disordered" evidence="2">
    <location>
        <begin position="1"/>
        <end position="22"/>
    </location>
</feature>
<feature type="compositionally biased region" description="Low complexity" evidence="2">
    <location>
        <begin position="67"/>
        <end position="76"/>
    </location>
</feature>
<feature type="compositionally biased region" description="Basic and acidic residues" evidence="2">
    <location>
        <begin position="252"/>
        <end position="265"/>
    </location>
</feature>
<sequence length="391" mass="45361">MAKHKKNNRRKGHKTETTEVIGIGTKDSSQIILIGRNREAAMISKEIPNHQDQLRKKQIKEEDRYGSMSDSRSSSSFADEEKAPSDNDLELLRKMIAQLQSFSEKSKKGIQEAEEKKEELLSKIDEKPRPLVNFLSNIQDSCKKEEESMLKLQEERAKVELEIRQSVHNLIHPQAKEYYAEETEAKIIKKTIDILMSEKDNRNSIQDIIKSYVLKMKVRNKIGLKLSRWVGYTELSKDLIGNQERIPKLLNHMKDPTNSETKTENNSKLSRSSSKKNKGKGSLQKQEVQNPQIKTSKYVDYFKKLLEKIKKRKLDLKEALKIKSENLFKAKEKPAFDFSDENWQTSIGQSSMIDEMDIKSDLLVTMDTNNLKMKRKCDALSLLSQYLRKHQ</sequence>
<feature type="compositionally biased region" description="Basic and acidic residues" evidence="2">
    <location>
        <begin position="47"/>
        <end position="65"/>
    </location>
</feature>
<evidence type="ECO:0000313" key="3">
    <source>
        <dbReference type="EMBL" id="CAI2363121.1"/>
    </source>
</evidence>
<feature type="region of interest" description="Disordered" evidence="2">
    <location>
        <begin position="250"/>
        <end position="289"/>
    </location>
</feature>
<evidence type="ECO:0000256" key="2">
    <source>
        <dbReference type="SAM" id="MobiDB-lite"/>
    </source>
</evidence>
<organism evidence="3 4">
    <name type="scientific">Euplotes crassus</name>
    <dbReference type="NCBI Taxonomy" id="5936"/>
    <lineage>
        <taxon>Eukaryota</taxon>
        <taxon>Sar</taxon>
        <taxon>Alveolata</taxon>
        <taxon>Ciliophora</taxon>
        <taxon>Intramacronucleata</taxon>
        <taxon>Spirotrichea</taxon>
        <taxon>Hypotrichia</taxon>
        <taxon>Euplotida</taxon>
        <taxon>Euplotidae</taxon>
        <taxon>Moneuplotes</taxon>
    </lineage>
</organism>
<feature type="compositionally biased region" description="Basic residues" evidence="2">
    <location>
        <begin position="1"/>
        <end position="13"/>
    </location>
</feature>